<proteinExistence type="predicted"/>
<dbReference type="EMBL" id="CADEAL010001825">
    <property type="protein sequence ID" value="CAB1435901.1"/>
    <property type="molecule type" value="Genomic_DNA"/>
</dbReference>
<evidence type="ECO:0000313" key="2">
    <source>
        <dbReference type="Proteomes" id="UP001153269"/>
    </source>
</evidence>
<gene>
    <name evidence="1" type="ORF">PLEPLA_LOCUS23934</name>
</gene>
<keyword evidence="2" id="KW-1185">Reference proteome</keyword>
<accession>A0A9N7UT55</accession>
<evidence type="ECO:0000313" key="1">
    <source>
        <dbReference type="EMBL" id="CAB1435901.1"/>
    </source>
</evidence>
<dbReference type="SUPFAM" id="SSF56112">
    <property type="entry name" value="Protein kinase-like (PK-like)"/>
    <property type="match status" value="1"/>
</dbReference>
<dbReference type="Proteomes" id="UP001153269">
    <property type="component" value="Unassembled WGS sequence"/>
</dbReference>
<dbReference type="InterPro" id="IPR011009">
    <property type="entry name" value="Kinase-like_dom_sf"/>
</dbReference>
<organism evidence="1 2">
    <name type="scientific">Pleuronectes platessa</name>
    <name type="common">European plaice</name>
    <dbReference type="NCBI Taxonomy" id="8262"/>
    <lineage>
        <taxon>Eukaryota</taxon>
        <taxon>Metazoa</taxon>
        <taxon>Chordata</taxon>
        <taxon>Craniata</taxon>
        <taxon>Vertebrata</taxon>
        <taxon>Euteleostomi</taxon>
        <taxon>Actinopterygii</taxon>
        <taxon>Neopterygii</taxon>
        <taxon>Teleostei</taxon>
        <taxon>Neoteleostei</taxon>
        <taxon>Acanthomorphata</taxon>
        <taxon>Carangaria</taxon>
        <taxon>Pleuronectiformes</taxon>
        <taxon>Pleuronectoidei</taxon>
        <taxon>Pleuronectidae</taxon>
        <taxon>Pleuronectes</taxon>
    </lineage>
</organism>
<protein>
    <recommendedName>
        <fullName evidence="3">Protein kinase domain-containing protein</fullName>
    </recommendedName>
</protein>
<reference evidence="1" key="1">
    <citation type="submission" date="2020-03" db="EMBL/GenBank/DDBJ databases">
        <authorList>
            <person name="Weist P."/>
        </authorList>
    </citation>
    <scope>NUCLEOTIDE SEQUENCE</scope>
</reference>
<sequence length="109" mass="12560">MLAGSMWVHTNDFIGTDFKIWFGSKDCKDLLEMCLALDPKERATLEEMQQHCWLNSPMPPHSQPPHSQSHHPQTLGVWAGGMAVDFPFFYPGPLYPLYDFYARFLGQTR</sequence>
<evidence type="ECO:0008006" key="3">
    <source>
        <dbReference type="Google" id="ProtNLM"/>
    </source>
</evidence>
<name>A0A9N7UT55_PLEPL</name>
<dbReference type="AlphaFoldDB" id="A0A9N7UT55"/>
<dbReference type="Gene3D" id="1.10.510.10">
    <property type="entry name" value="Transferase(Phosphotransferase) domain 1"/>
    <property type="match status" value="1"/>
</dbReference>
<comment type="caution">
    <text evidence="1">The sequence shown here is derived from an EMBL/GenBank/DDBJ whole genome shotgun (WGS) entry which is preliminary data.</text>
</comment>